<keyword evidence="5" id="KW-1185">Reference proteome</keyword>
<evidence type="ECO:0000256" key="2">
    <source>
        <dbReference type="SAM" id="Coils"/>
    </source>
</evidence>
<dbReference type="Gene3D" id="3.30.1370.10">
    <property type="entry name" value="K Homology domain, type 1"/>
    <property type="match status" value="1"/>
</dbReference>
<dbReference type="AlphaFoldDB" id="A0A1I8AXK4"/>
<proteinExistence type="predicted"/>
<dbReference type="WBParaSite" id="MhA1_Contig1031.frz3.gene18">
    <property type="protein sequence ID" value="MhA1_Contig1031.frz3.gene18"/>
    <property type="gene ID" value="MhA1_Contig1031.frz3.gene18"/>
</dbReference>
<dbReference type="InterPro" id="IPR004087">
    <property type="entry name" value="KH_dom"/>
</dbReference>
<keyword evidence="2" id="KW-0175">Coiled coil</keyword>
<dbReference type="Pfam" id="PF00013">
    <property type="entry name" value="KH_1"/>
    <property type="match status" value="1"/>
</dbReference>
<feature type="coiled-coil region" evidence="2">
    <location>
        <begin position="172"/>
        <end position="199"/>
    </location>
</feature>
<feature type="region of interest" description="Disordered" evidence="3">
    <location>
        <begin position="382"/>
        <end position="409"/>
    </location>
</feature>
<evidence type="ECO:0000313" key="5">
    <source>
        <dbReference type="Proteomes" id="UP000095281"/>
    </source>
</evidence>
<sequence length="454" mass="52391">MLCNKQLNHIEKSFNKNKIECINDTSLNKSLFKTSIVIPSIVQSLLIGNKGSNIKKLQTEFGVKMRLIGENWLDYPNGRTLQILGDSEEKVIKARKYIDEEYILKKWETLNIGQRVFATVENEQNLICKEIFIPKILTTQSEEDMAKMQKNSGIVEYLYRDSKQDGMRIIILRGTNDSIARAEKELERMTAKIKRKSNSVSSFGETTVVDNKPFILPQQNPTNNFKILPKFNQKTIISSQEQKKLYNSLFAYSPPTSAKFCINKTKNTENDISVSAFSVQSTKHSGKNCFPTEFNNQNDKNKFIFDLALANFDPNRKNAFDRKSGHIHRNSKLNNSKNCEEKYEAEIRELRSENEKLKRQVALKDRELVRLNAVRSCFGCNSSQREKRNPFSDKTKEENEDIPKHVSPFDMFDSKDIVENNNNITSTTTQSPNEDLLSKMLINDMDESVRQMEM</sequence>
<organism evidence="5 6">
    <name type="scientific">Meloidogyne hapla</name>
    <name type="common">Root-knot nematode worm</name>
    <dbReference type="NCBI Taxonomy" id="6305"/>
    <lineage>
        <taxon>Eukaryota</taxon>
        <taxon>Metazoa</taxon>
        <taxon>Ecdysozoa</taxon>
        <taxon>Nematoda</taxon>
        <taxon>Chromadorea</taxon>
        <taxon>Rhabditida</taxon>
        <taxon>Tylenchina</taxon>
        <taxon>Tylenchomorpha</taxon>
        <taxon>Tylenchoidea</taxon>
        <taxon>Meloidogynidae</taxon>
        <taxon>Meloidogyninae</taxon>
        <taxon>Meloidogyne</taxon>
    </lineage>
</organism>
<accession>A0A1I8AXK4</accession>
<evidence type="ECO:0000259" key="4">
    <source>
        <dbReference type="SMART" id="SM00322"/>
    </source>
</evidence>
<dbReference type="SMART" id="SM00322">
    <property type="entry name" value="KH"/>
    <property type="match status" value="1"/>
</dbReference>
<name>A0A1I8AXK4_MELHA</name>
<feature type="compositionally biased region" description="Basic and acidic residues" evidence="3">
    <location>
        <begin position="384"/>
        <end position="404"/>
    </location>
</feature>
<keyword evidence="1" id="KW-0694">RNA-binding</keyword>
<dbReference type="SUPFAM" id="SSF54791">
    <property type="entry name" value="Eukaryotic type KH-domain (KH-domain type I)"/>
    <property type="match status" value="1"/>
</dbReference>
<evidence type="ECO:0000313" key="6">
    <source>
        <dbReference type="WBParaSite" id="MhA1_Contig1031.frz3.gene18"/>
    </source>
</evidence>
<dbReference type="PROSITE" id="PS50084">
    <property type="entry name" value="KH_TYPE_1"/>
    <property type="match status" value="1"/>
</dbReference>
<dbReference type="CDD" id="cd00105">
    <property type="entry name" value="KH-I"/>
    <property type="match status" value="1"/>
</dbReference>
<feature type="domain" description="K Homology" evidence="4">
    <location>
        <begin position="30"/>
        <end position="103"/>
    </location>
</feature>
<reference evidence="6" key="1">
    <citation type="submission" date="2016-11" db="UniProtKB">
        <authorList>
            <consortium name="WormBaseParasite"/>
        </authorList>
    </citation>
    <scope>IDENTIFICATION</scope>
</reference>
<feature type="coiled-coil region" evidence="2">
    <location>
        <begin position="333"/>
        <end position="374"/>
    </location>
</feature>
<evidence type="ECO:0000256" key="3">
    <source>
        <dbReference type="SAM" id="MobiDB-lite"/>
    </source>
</evidence>
<dbReference type="InterPro" id="IPR036612">
    <property type="entry name" value="KH_dom_type_1_sf"/>
</dbReference>
<protein>
    <submittedName>
        <fullName evidence="6">KH domain-containing protein</fullName>
    </submittedName>
</protein>
<evidence type="ECO:0000256" key="1">
    <source>
        <dbReference type="PROSITE-ProRule" id="PRU00117"/>
    </source>
</evidence>
<dbReference type="GO" id="GO:0003723">
    <property type="term" value="F:RNA binding"/>
    <property type="evidence" value="ECO:0007669"/>
    <property type="project" value="UniProtKB-UniRule"/>
</dbReference>
<dbReference type="Proteomes" id="UP000095281">
    <property type="component" value="Unplaced"/>
</dbReference>
<dbReference type="InterPro" id="IPR004088">
    <property type="entry name" value="KH_dom_type_1"/>
</dbReference>